<proteinExistence type="predicted"/>
<dbReference type="AlphaFoldDB" id="A0A285FXV8"/>
<dbReference type="PANTHER" id="PTHR43649:SF12">
    <property type="entry name" value="DIACETYLCHITOBIOSE BINDING PROTEIN DASA"/>
    <property type="match status" value="1"/>
</dbReference>
<sequence length="540" mass="62548">MSKKRLLVIVIILSMSFLGILFTGCSKQEDNKSATNQEGSGKYAKKYTYTINSMYAGQQKDKNRFYDFISKKFNIELEIRPVNWGDWNEKVRIWVASGDMPEVLRMDLQGYNYPEFASWAEQGVFKELPDELLSKYPNLKRLNEELISDEYVKVDGKRYAWLASIQKADYNNVSQMMFYYRKDWAKKVGIYHENNEYTFEELKAMAKAFVEEDVSGTGKTSGIGGIGWAFPWFAGIYQTNPSWEDYTLKDGKYVWGPGEPDMVKSIKEIKEWYDSGILWKDQPIAQNNDAANKFISGQLGIYFNNWTSYSLFEETVKPFEAANPGLKAEDAIAPMFVKGPQGTPQERKIMAIQGTDYWSATMFRADMSDEKLKRWLEVWDWLASEEGRNYTHYGIKGEDWKYDENGNVIPLWPEKEDGTLQAPSDIRADWVGVVNDSPEWEFSNPGYGDYTRKIIADVYDRLSQEDVYLKPTGKEQYKVNFFSGPMKNRYGAFSHKVNDKITELIVSSSADDIEKDWNDFVKSMRPKVQKVVDELNENLR</sequence>
<dbReference type="SUPFAM" id="SSF53850">
    <property type="entry name" value="Periplasmic binding protein-like II"/>
    <property type="match status" value="1"/>
</dbReference>
<dbReference type="Proteomes" id="UP000219573">
    <property type="component" value="Unassembled WGS sequence"/>
</dbReference>
<dbReference type="InterPro" id="IPR050490">
    <property type="entry name" value="Bact_solute-bd_prot1"/>
</dbReference>
<organism evidence="1 2">
    <name type="scientific">Orenia metallireducens</name>
    <dbReference type="NCBI Taxonomy" id="1413210"/>
    <lineage>
        <taxon>Bacteria</taxon>
        <taxon>Bacillati</taxon>
        <taxon>Bacillota</taxon>
        <taxon>Clostridia</taxon>
        <taxon>Halanaerobiales</taxon>
        <taxon>Halobacteroidaceae</taxon>
        <taxon>Orenia</taxon>
    </lineage>
</organism>
<dbReference type="RefSeq" id="WP_097016543.1">
    <property type="nucleotide sequence ID" value="NZ_OBDZ01000003.1"/>
</dbReference>
<dbReference type="PANTHER" id="PTHR43649">
    <property type="entry name" value="ARABINOSE-BINDING PROTEIN-RELATED"/>
    <property type="match status" value="1"/>
</dbReference>
<evidence type="ECO:0000313" key="1">
    <source>
        <dbReference type="EMBL" id="SNY15634.1"/>
    </source>
</evidence>
<keyword evidence="2" id="KW-1185">Reference proteome</keyword>
<dbReference type="PROSITE" id="PS51257">
    <property type="entry name" value="PROKAR_LIPOPROTEIN"/>
    <property type="match status" value="1"/>
</dbReference>
<gene>
    <name evidence="1" type="ORF">SAMN06265827_10370</name>
</gene>
<dbReference type="EMBL" id="OBDZ01000003">
    <property type="protein sequence ID" value="SNY15634.1"/>
    <property type="molecule type" value="Genomic_DNA"/>
</dbReference>
<protein>
    <submittedName>
        <fullName evidence="1">ABC-type glycerol-3-phosphate transport system, substrate-binding protein</fullName>
    </submittedName>
</protein>
<dbReference type="Gene3D" id="3.40.190.10">
    <property type="entry name" value="Periplasmic binding protein-like II"/>
    <property type="match status" value="2"/>
</dbReference>
<evidence type="ECO:0000313" key="2">
    <source>
        <dbReference type="Proteomes" id="UP000219573"/>
    </source>
</evidence>
<accession>A0A285FXV8</accession>
<reference evidence="2" key="1">
    <citation type="submission" date="2017-09" db="EMBL/GenBank/DDBJ databases">
        <authorList>
            <person name="Varghese N."/>
            <person name="Submissions S."/>
        </authorList>
    </citation>
    <scope>NUCLEOTIDE SEQUENCE [LARGE SCALE GENOMIC DNA]</scope>
    <source>
        <strain evidence="2">MSL47</strain>
    </source>
</reference>
<name>A0A285FXV8_9FIRM</name>